<proteinExistence type="predicted"/>
<dbReference type="Proteomes" id="UP000283880">
    <property type="component" value="Unassembled WGS sequence"/>
</dbReference>
<evidence type="ECO:0000313" key="1">
    <source>
        <dbReference type="EMBL" id="RGX25749.1"/>
    </source>
</evidence>
<dbReference type="RefSeq" id="WP_117777869.1">
    <property type="nucleotide sequence ID" value="NZ_QSBM01000018.1"/>
</dbReference>
<evidence type="ECO:0000313" key="2">
    <source>
        <dbReference type="Proteomes" id="UP000283880"/>
    </source>
</evidence>
<protein>
    <submittedName>
        <fullName evidence="1">Uncharacterized protein</fullName>
    </submittedName>
</protein>
<dbReference type="EMBL" id="QSBM01000018">
    <property type="protein sequence ID" value="RGX25749.1"/>
    <property type="molecule type" value="Genomic_DNA"/>
</dbReference>
<comment type="caution">
    <text evidence="1">The sequence shown here is derived from an EMBL/GenBank/DDBJ whole genome shotgun (WGS) entry which is preliminary data.</text>
</comment>
<dbReference type="OrthoDB" id="2594680at2"/>
<gene>
    <name evidence="1" type="ORF">DWV29_20975</name>
</gene>
<accession>A0A413FAI6</accession>
<organism evidence="1 2">
    <name type="scientific">Enterocloster asparagiformis</name>
    <dbReference type="NCBI Taxonomy" id="333367"/>
    <lineage>
        <taxon>Bacteria</taxon>
        <taxon>Bacillati</taxon>
        <taxon>Bacillota</taxon>
        <taxon>Clostridia</taxon>
        <taxon>Lachnospirales</taxon>
        <taxon>Lachnospiraceae</taxon>
        <taxon>Enterocloster</taxon>
    </lineage>
</organism>
<dbReference type="AlphaFoldDB" id="A0A413FAI6"/>
<name>A0A413FAI6_9FIRM</name>
<reference evidence="1 2" key="1">
    <citation type="submission" date="2018-08" db="EMBL/GenBank/DDBJ databases">
        <title>A genome reference for cultivated species of the human gut microbiota.</title>
        <authorList>
            <person name="Zou Y."/>
            <person name="Xue W."/>
            <person name="Luo G."/>
        </authorList>
    </citation>
    <scope>NUCLEOTIDE SEQUENCE [LARGE SCALE GENOMIC DNA]</scope>
    <source>
        <strain evidence="1 2">AF04-15</strain>
    </source>
</reference>
<sequence>MENNDAKTIRFIDSEYNTLFRIPDGEKIVLTRSDGEKRALPCQYLDEVHTKIGGSVYHICEFAERMEKIGTGYAPEKPPALPARCFSVQPETGELILIEKGKKGYQVCDWGSEYPAENRREADRMNRNEGVTKQLEGAMLGGALYGWRTRAANPVNYDFQGNATKDLRPPKHRDMER</sequence>